<name>A0A414M5S7_9FIRM</name>
<accession>A0A414M5S7</accession>
<protein>
    <submittedName>
        <fullName evidence="2">Uncharacterized protein</fullName>
    </submittedName>
</protein>
<evidence type="ECO:0000313" key="2">
    <source>
        <dbReference type="EMBL" id="RHF04886.1"/>
    </source>
</evidence>
<dbReference type="InterPro" id="IPR045591">
    <property type="entry name" value="DUF6462"/>
</dbReference>
<evidence type="ECO:0000313" key="3">
    <source>
        <dbReference type="Proteomes" id="UP000283501"/>
    </source>
</evidence>
<dbReference type="Pfam" id="PF20063">
    <property type="entry name" value="DUF6462"/>
    <property type="match status" value="1"/>
</dbReference>
<organism evidence="2 3">
    <name type="scientific">Agathobacter rectalis</name>
    <dbReference type="NCBI Taxonomy" id="39491"/>
    <lineage>
        <taxon>Bacteria</taxon>
        <taxon>Bacillati</taxon>
        <taxon>Bacillota</taxon>
        <taxon>Clostridia</taxon>
        <taxon>Lachnospirales</taxon>
        <taxon>Lachnospiraceae</taxon>
        <taxon>Agathobacter</taxon>
    </lineage>
</organism>
<sequence length="92" mass="10806">MNHLHKVPNTGKYVQKKFVRIGEGSITYSIGHHRFIEMARAAGAVYKINEGTGGTVLVNLEIFDEYMEQFREEPREMKNPLWKPENDNWKRK</sequence>
<evidence type="ECO:0000256" key="1">
    <source>
        <dbReference type="SAM" id="MobiDB-lite"/>
    </source>
</evidence>
<gene>
    <name evidence="2" type="ORF">DW703_07030</name>
</gene>
<dbReference type="AlphaFoldDB" id="A0A414M5S7"/>
<feature type="region of interest" description="Disordered" evidence="1">
    <location>
        <begin position="73"/>
        <end position="92"/>
    </location>
</feature>
<proteinExistence type="predicted"/>
<dbReference type="EMBL" id="QSKY01000008">
    <property type="protein sequence ID" value="RHF04886.1"/>
    <property type="molecule type" value="Genomic_DNA"/>
</dbReference>
<reference evidence="2 3" key="1">
    <citation type="submission" date="2018-08" db="EMBL/GenBank/DDBJ databases">
        <title>A genome reference for cultivated species of the human gut microbiota.</title>
        <authorList>
            <person name="Zou Y."/>
            <person name="Xue W."/>
            <person name="Luo G."/>
        </authorList>
    </citation>
    <scope>NUCLEOTIDE SEQUENCE [LARGE SCALE GENOMIC DNA]</scope>
    <source>
        <strain evidence="2 3">AM26-2LB</strain>
    </source>
</reference>
<comment type="caution">
    <text evidence="2">The sequence shown here is derived from an EMBL/GenBank/DDBJ whole genome shotgun (WGS) entry which is preliminary data.</text>
</comment>
<dbReference type="Proteomes" id="UP000283501">
    <property type="component" value="Unassembled WGS sequence"/>
</dbReference>